<feature type="chain" id="PRO_5031027402" description="CHRD domain-containing protein" evidence="1">
    <location>
        <begin position="23"/>
        <end position="482"/>
    </location>
</feature>
<proteinExistence type="predicted"/>
<evidence type="ECO:0000259" key="2">
    <source>
        <dbReference type="Pfam" id="PF07452"/>
    </source>
</evidence>
<name>A0A7S4CY70_9EUGL</name>
<organism evidence="3">
    <name type="scientific">Eutreptiella gymnastica</name>
    <dbReference type="NCBI Taxonomy" id="73025"/>
    <lineage>
        <taxon>Eukaryota</taxon>
        <taxon>Discoba</taxon>
        <taxon>Euglenozoa</taxon>
        <taxon>Euglenida</taxon>
        <taxon>Spirocuta</taxon>
        <taxon>Euglenophyceae</taxon>
        <taxon>Eutreptiales</taxon>
        <taxon>Eutreptiaceae</taxon>
        <taxon>Eutreptiella</taxon>
    </lineage>
</organism>
<dbReference type="Pfam" id="PF07452">
    <property type="entry name" value="CHRD"/>
    <property type="match status" value="1"/>
</dbReference>
<sequence>MGTASWPAMLLLAVALLRPCHAQAQITSWSFDTFLSTNVVPPISTISTRTGYFVELLDENTGDLQVEIVATGLQGAVTNVTMHCDPNPSTYCGFGSNCGVCLDLGALAGSLTLPLAVSANVPGPVATQLRAGNFYFLIGTTAFPGGELRGQGNQQYINAPTHRAVLASPTSPYMAHAFLTANTIPVNPDVNVKVRHTVPSTETQSIGYFIGAYNSTSTAATWSNLFFGSDYKAETNTQFLPEPWAQLNAFNVSLKIQTNSGAQNTIEGQVYPIDIAVVEQPPQPGHMDVAVHPPNGRGYAMGRLTVVAALLGASSSNEIWVTVPEGYTLNSGGATQAIYPVGVYPPTSVNTTGRTVELRWDMASPVFWGPSRFHVTLTNVGLSNACEPQEYSVRPASCVTQDVLGAGVLFRRVCTPGTGAAVLTATPATGAPQGCSPHGCGGCKYLYTSPHDYARVFSCDHNGVALTRVNVSGSAVCFAGNV</sequence>
<evidence type="ECO:0000256" key="1">
    <source>
        <dbReference type="SAM" id="SignalP"/>
    </source>
</evidence>
<feature type="signal peptide" evidence="1">
    <location>
        <begin position="1"/>
        <end position="22"/>
    </location>
</feature>
<feature type="domain" description="CHRD" evidence="2">
    <location>
        <begin position="37"/>
        <end position="151"/>
    </location>
</feature>
<evidence type="ECO:0000313" key="3">
    <source>
        <dbReference type="EMBL" id="CAE0809987.1"/>
    </source>
</evidence>
<accession>A0A7S4CY70</accession>
<dbReference type="AlphaFoldDB" id="A0A7S4CY70"/>
<dbReference type="EMBL" id="HBJA01059684">
    <property type="protein sequence ID" value="CAE0809987.1"/>
    <property type="molecule type" value="Transcribed_RNA"/>
</dbReference>
<gene>
    <name evidence="3" type="ORF">EGYM00163_LOCUS21121</name>
</gene>
<keyword evidence="1" id="KW-0732">Signal</keyword>
<reference evidence="3" key="1">
    <citation type="submission" date="2021-01" db="EMBL/GenBank/DDBJ databases">
        <authorList>
            <person name="Corre E."/>
            <person name="Pelletier E."/>
            <person name="Niang G."/>
            <person name="Scheremetjew M."/>
            <person name="Finn R."/>
            <person name="Kale V."/>
            <person name="Holt S."/>
            <person name="Cochrane G."/>
            <person name="Meng A."/>
            <person name="Brown T."/>
            <person name="Cohen L."/>
        </authorList>
    </citation>
    <scope>NUCLEOTIDE SEQUENCE</scope>
    <source>
        <strain evidence="3">CCMP1594</strain>
    </source>
</reference>
<protein>
    <recommendedName>
        <fullName evidence="2">CHRD domain-containing protein</fullName>
    </recommendedName>
</protein>
<dbReference type="InterPro" id="IPR010895">
    <property type="entry name" value="CHRD"/>
</dbReference>